<evidence type="ECO:0000313" key="4">
    <source>
        <dbReference type="Proteomes" id="UP000185984"/>
    </source>
</evidence>
<keyword evidence="4" id="KW-1185">Reference proteome</keyword>
<evidence type="ECO:0000256" key="2">
    <source>
        <dbReference type="SAM" id="Phobius"/>
    </source>
</evidence>
<reference evidence="3 4" key="1">
    <citation type="submission" date="2016-11" db="EMBL/GenBank/DDBJ databases">
        <title>Draft Genome Sequences of Nine Cyanobacterial Strains from Diverse Habitats.</title>
        <authorList>
            <person name="Zhu T."/>
            <person name="Hou S."/>
            <person name="Lu X."/>
            <person name="Hess W.R."/>
        </authorList>
    </citation>
    <scope>NUCLEOTIDE SEQUENCE [LARGE SCALE GENOMIC DNA]</scope>
    <source>
        <strain evidence="3 4">5.2 s.c.1</strain>
    </source>
</reference>
<dbReference type="OrthoDB" id="503367at2"/>
<dbReference type="Proteomes" id="UP000185984">
    <property type="component" value="Unassembled WGS sequence"/>
</dbReference>
<accession>A0A1U7HPG2</accession>
<keyword evidence="2" id="KW-0472">Membrane</keyword>
<feature type="transmembrane region" description="Helical" evidence="2">
    <location>
        <begin position="72"/>
        <end position="95"/>
    </location>
</feature>
<feature type="compositionally biased region" description="Polar residues" evidence="1">
    <location>
        <begin position="39"/>
        <end position="49"/>
    </location>
</feature>
<dbReference type="STRING" id="247279.NIES1031_13600"/>
<dbReference type="EMBL" id="MRCC01000010">
    <property type="protein sequence ID" value="OKH25405.1"/>
    <property type="molecule type" value="Genomic_DNA"/>
</dbReference>
<dbReference type="AlphaFoldDB" id="A0A1U7HPG2"/>
<gene>
    <name evidence="3" type="ORF">NIES1031_13600</name>
</gene>
<proteinExistence type="predicted"/>
<sequence length="673" mass="73508">MREQGIPDDWSIGKASSREDSSQSLPPVAGIGAPKVGQHTANEGSNTPGSSQPKSPKRLSPKRKVRGWSKNWVFWVGSGGLVTSGVSIIALAMLLKSPAAPNCPAIFWPLASASARLQCAQVAANKQTVKDLLQAIALVEALPDDHPLRPEINRLLEQWSLDILALAEQDFQAGRLEQAIATAQQISRDVPAYQNVESTIANWRSIWSKAEGIYAEVEDNLRNRNWHQAFMATVQLLSVGNEYWATTKYAELNQKIEIAREDASKLAKAESLAKRGGADNLVEAIKIAEAIGVSSYMYQEARVLIPDLGQQMMDLAQAALERRDADTAIDIANRIPVSTGLRAEAQDFTTLASAQQIAWIGQIPDIETAIATAQKIANDRPLYSKAQELIAQWQLEIEAVARLDRARQLAQGGTIGDLTAAITEAQLISDTNPRAAEVQTEINRWRRQVETIEDRPLLNRAEDLAAGGDIASLQAAINEASQIRSGRALYREAQSRIRNWTNRIQRTEDQPILDEARFLASSGNLPAAIAAAQRIAPGRALSGEAQAAINDWQGQIRARQNWQEARTTALQGTPEALAQAIRLANRVPRTSPLRANVNPAIAQWSQQLFNLALSRGQYDIPGGIAIARRIPPGTDAYRAAQQQIIAWEKFLNPEPVVVPTITPTPTSTPQLPQ</sequence>
<protein>
    <submittedName>
        <fullName evidence="3">Chromosome segregation ATPase</fullName>
    </submittedName>
</protein>
<evidence type="ECO:0000256" key="1">
    <source>
        <dbReference type="SAM" id="MobiDB-lite"/>
    </source>
</evidence>
<comment type="caution">
    <text evidence="3">The sequence shown here is derived from an EMBL/GenBank/DDBJ whole genome shotgun (WGS) entry which is preliminary data.</text>
</comment>
<feature type="region of interest" description="Disordered" evidence="1">
    <location>
        <begin position="1"/>
        <end position="63"/>
    </location>
</feature>
<keyword evidence="2" id="KW-1133">Transmembrane helix</keyword>
<keyword evidence="2" id="KW-0812">Transmembrane</keyword>
<evidence type="ECO:0000313" key="3">
    <source>
        <dbReference type="EMBL" id="OKH25405.1"/>
    </source>
</evidence>
<organism evidence="3 4">
    <name type="scientific">Chroogloeocystis siderophila 5.2 s.c.1</name>
    <dbReference type="NCBI Taxonomy" id="247279"/>
    <lineage>
        <taxon>Bacteria</taxon>
        <taxon>Bacillati</taxon>
        <taxon>Cyanobacteriota</taxon>
        <taxon>Cyanophyceae</taxon>
        <taxon>Oscillatoriophycideae</taxon>
        <taxon>Chroococcales</taxon>
        <taxon>Chroococcaceae</taxon>
        <taxon>Chroogloeocystis</taxon>
    </lineage>
</organism>
<name>A0A1U7HPG2_9CHRO</name>
<dbReference type="RefSeq" id="WP_073549975.1">
    <property type="nucleotide sequence ID" value="NZ_CAWMVK010000002.1"/>
</dbReference>